<dbReference type="InterPro" id="IPR004090">
    <property type="entry name" value="Chemotax_Me-accpt_rcpt"/>
</dbReference>
<feature type="domain" description="PAC" evidence="4">
    <location>
        <begin position="104"/>
        <end position="156"/>
    </location>
</feature>
<evidence type="ECO:0000259" key="3">
    <source>
        <dbReference type="PROSITE" id="PS50112"/>
    </source>
</evidence>
<dbReference type="GO" id="GO:0007165">
    <property type="term" value="P:signal transduction"/>
    <property type="evidence" value="ECO:0007669"/>
    <property type="project" value="UniProtKB-KW"/>
</dbReference>
<dbReference type="Pfam" id="PF08447">
    <property type="entry name" value="PAS_3"/>
    <property type="match status" value="2"/>
</dbReference>
<dbReference type="SUPFAM" id="SSF58104">
    <property type="entry name" value="Methyl-accepting chemotaxis protein (MCP) signaling domain"/>
    <property type="match status" value="1"/>
</dbReference>
<dbReference type="PROSITE" id="PS50111">
    <property type="entry name" value="CHEMOTAXIS_TRANSDUC_2"/>
    <property type="match status" value="1"/>
</dbReference>
<feature type="domain" description="PAS" evidence="3">
    <location>
        <begin position="150"/>
        <end position="197"/>
    </location>
</feature>
<dbReference type="InterPro" id="IPR004089">
    <property type="entry name" value="MCPsignal_dom"/>
</dbReference>
<dbReference type="EMBL" id="QGLE01000006">
    <property type="protein sequence ID" value="PWR22647.1"/>
    <property type="molecule type" value="Genomic_DNA"/>
</dbReference>
<proteinExistence type="predicted"/>
<evidence type="ECO:0000259" key="4">
    <source>
        <dbReference type="PROSITE" id="PS50113"/>
    </source>
</evidence>
<evidence type="ECO:0000313" key="5">
    <source>
        <dbReference type="EMBL" id="PWR22647.1"/>
    </source>
</evidence>
<dbReference type="OrthoDB" id="9765776at2"/>
<organism evidence="5 6">
    <name type="scientific">Zavarzinia aquatilis</name>
    <dbReference type="NCBI Taxonomy" id="2211142"/>
    <lineage>
        <taxon>Bacteria</taxon>
        <taxon>Pseudomonadati</taxon>
        <taxon>Pseudomonadota</taxon>
        <taxon>Alphaproteobacteria</taxon>
        <taxon>Rhodospirillales</taxon>
        <taxon>Zavarziniaceae</taxon>
        <taxon>Zavarzinia</taxon>
    </lineage>
</organism>
<dbReference type="InterPro" id="IPR000014">
    <property type="entry name" value="PAS"/>
</dbReference>
<dbReference type="Gene3D" id="3.30.450.20">
    <property type="entry name" value="PAS domain"/>
    <property type="match status" value="2"/>
</dbReference>
<dbReference type="CDD" id="cd00130">
    <property type="entry name" value="PAS"/>
    <property type="match status" value="2"/>
</dbReference>
<name>A0A317E6J6_9PROT</name>
<dbReference type="InterPro" id="IPR035965">
    <property type="entry name" value="PAS-like_dom_sf"/>
</dbReference>
<dbReference type="PANTHER" id="PTHR24422:SF10">
    <property type="entry name" value="CHEMOTAXIS PROTEIN METHYLTRANSFERASE 2"/>
    <property type="match status" value="1"/>
</dbReference>
<accession>A0A317E6J6</accession>
<feature type="domain" description="PAC" evidence="4">
    <location>
        <begin position="226"/>
        <end position="278"/>
    </location>
</feature>
<evidence type="ECO:0000313" key="6">
    <source>
        <dbReference type="Proteomes" id="UP000245461"/>
    </source>
</evidence>
<sequence>MFGLRSKARSSLTLVEAPSAVPSPQPGEDTRGRAIEAALGRSLAVIEFDPEGMILDANENFLAVMGYRIEDIRGQHHSIFVPPADRTSAAYLAFWAKLRRGEHDSGQYKRLAKGDREVWIQATYNPILDASGRPVRVMKFATDITAEKLRTANFEGQLEAINKSQAVIEFDLGGKILTANPNFLAAIGYRLDEIAGRHHSIFLAPGEAEQPEYRAFWAKLRRGEYDSGRYRRIGKNGREVWIQASYNPILDLNGQPCKVVKFATDITDQIALALKMRSAAEIVARAATDMRATSEEIAATAEETTRQALAVSTAAATASNNVETVAAAGEEMTSSIHEIARQVVESAAISSKAVAEADSTTRAMTELKLMALKIGDVIKLISDIASQTNLLALNATIEAARSGEAGKGFAVVASEVKILANQTAKATEDIAAQIGAMQQATATSMTAITGITQTIGRTSEISNVISAAVEEQTATTQEIARSAAEAASGTGEVARNIEGVNDAAHQTGAASARMVTAANALAIEADAMKDDLLIYLRRLGVNA</sequence>
<dbReference type="PROSITE" id="PS50113">
    <property type="entry name" value="PAC"/>
    <property type="match status" value="2"/>
</dbReference>
<dbReference type="InterPro" id="IPR001610">
    <property type="entry name" value="PAC"/>
</dbReference>
<protein>
    <submittedName>
        <fullName evidence="5">Chemotaxis protein</fullName>
    </submittedName>
</protein>
<keyword evidence="1" id="KW-0807">Transducer</keyword>
<dbReference type="GO" id="GO:0016020">
    <property type="term" value="C:membrane"/>
    <property type="evidence" value="ECO:0007669"/>
    <property type="project" value="InterPro"/>
</dbReference>
<dbReference type="AlphaFoldDB" id="A0A317E6J6"/>
<dbReference type="GO" id="GO:0006935">
    <property type="term" value="P:chemotaxis"/>
    <property type="evidence" value="ECO:0007669"/>
    <property type="project" value="InterPro"/>
</dbReference>
<dbReference type="RefSeq" id="WP_109906161.1">
    <property type="nucleotide sequence ID" value="NZ_QGLE01000006.1"/>
</dbReference>
<dbReference type="Gene3D" id="1.10.287.950">
    <property type="entry name" value="Methyl-accepting chemotaxis protein"/>
    <property type="match status" value="1"/>
</dbReference>
<dbReference type="Pfam" id="PF00015">
    <property type="entry name" value="MCPsignal"/>
    <property type="match status" value="1"/>
</dbReference>
<comment type="caution">
    <text evidence="5">The sequence shown here is derived from an EMBL/GenBank/DDBJ whole genome shotgun (WGS) entry which is preliminary data.</text>
</comment>
<dbReference type="PRINTS" id="PR00260">
    <property type="entry name" value="CHEMTRNSDUCR"/>
</dbReference>
<dbReference type="InterPro" id="IPR013655">
    <property type="entry name" value="PAS_fold_3"/>
</dbReference>
<dbReference type="SMART" id="SM00086">
    <property type="entry name" value="PAC"/>
    <property type="match status" value="2"/>
</dbReference>
<feature type="domain" description="Methyl-accepting transducer" evidence="2">
    <location>
        <begin position="293"/>
        <end position="522"/>
    </location>
</feature>
<keyword evidence="6" id="KW-1185">Reference proteome</keyword>
<evidence type="ECO:0000256" key="1">
    <source>
        <dbReference type="PROSITE-ProRule" id="PRU00284"/>
    </source>
</evidence>
<dbReference type="InterPro" id="IPR050903">
    <property type="entry name" value="Bact_Chemotaxis_MeTrfase"/>
</dbReference>
<gene>
    <name evidence="5" type="ORF">DKG74_12320</name>
</gene>
<evidence type="ECO:0000259" key="2">
    <source>
        <dbReference type="PROSITE" id="PS50111"/>
    </source>
</evidence>
<dbReference type="InterPro" id="IPR000700">
    <property type="entry name" value="PAS-assoc_C"/>
</dbReference>
<dbReference type="SUPFAM" id="SSF55785">
    <property type="entry name" value="PYP-like sensor domain (PAS domain)"/>
    <property type="match status" value="2"/>
</dbReference>
<dbReference type="SMART" id="SM00091">
    <property type="entry name" value="PAS"/>
    <property type="match status" value="2"/>
</dbReference>
<dbReference type="PANTHER" id="PTHR24422">
    <property type="entry name" value="CHEMOTAXIS PROTEIN METHYLTRANSFERASE"/>
    <property type="match status" value="1"/>
</dbReference>
<dbReference type="NCBIfam" id="TIGR00229">
    <property type="entry name" value="sensory_box"/>
    <property type="match status" value="2"/>
</dbReference>
<reference evidence="5 6" key="1">
    <citation type="submission" date="2018-05" db="EMBL/GenBank/DDBJ databases">
        <title>Zavarzinia sp. HR-AS.</title>
        <authorList>
            <person name="Lee Y."/>
            <person name="Jeon C.O."/>
        </authorList>
    </citation>
    <scope>NUCLEOTIDE SEQUENCE [LARGE SCALE GENOMIC DNA]</scope>
    <source>
        <strain evidence="5 6">HR-AS</strain>
    </source>
</reference>
<dbReference type="SMART" id="SM00283">
    <property type="entry name" value="MA"/>
    <property type="match status" value="1"/>
</dbReference>
<dbReference type="Proteomes" id="UP000245461">
    <property type="component" value="Unassembled WGS sequence"/>
</dbReference>
<dbReference type="PROSITE" id="PS50112">
    <property type="entry name" value="PAS"/>
    <property type="match status" value="2"/>
</dbReference>
<dbReference type="GO" id="GO:0004888">
    <property type="term" value="F:transmembrane signaling receptor activity"/>
    <property type="evidence" value="ECO:0007669"/>
    <property type="project" value="InterPro"/>
</dbReference>
<feature type="domain" description="PAS" evidence="3">
    <location>
        <begin position="45"/>
        <end position="86"/>
    </location>
</feature>